<sequence length="456" mass="49264">MCDTFVVQGRLMASGHTTLAKNSDREPNEAQYLTKVEAADHRPGSRVRCTYIEIPQVAHTYAVLGSRPWWMWGFEHGVNECGLAIGNEAIWSRVPASTEPGLLGMDLLRLTLERAVRADEGLAVLTGLLEQYGQSGRTSATQDQTYHNGFILSDADGGWVLQTAGRHWVAKKLDGWASISNVYSIGLDYDRISDGAIDHAIQSGWFDPAAGAPFDFAAAYADTEVPFLPGCAARLDFSQAGLEKLEGQGRISLEDLFSLLRGHGPHGADAGWRLDNDGESLICMHASSPEGSETVASVAIELPGDGRPSLFWASLASPCLSSFVPVWPDAGLPQDWTQPGAGNADAWWNLESMQRLIERDYGRLSGAPRAILAELEAETLAAARSLPEDASRSSRFALTSLAARRQDAACRIIADLTQACMADVVTPRDADPRGRYLQQVEAARVPTLRGSGFPLA</sequence>
<accession>A0A5J6MDN6</accession>
<proteinExistence type="inferred from homology"/>
<dbReference type="OrthoDB" id="5147328at2"/>
<comment type="similarity">
    <text evidence="1">Belongs to the peptidase C69 family.</text>
</comment>
<dbReference type="Proteomes" id="UP000326202">
    <property type="component" value="Chromosome"/>
</dbReference>
<dbReference type="KEGG" id="htq:FRZ44_08390"/>
<keyword evidence="3" id="KW-1185">Reference proteome</keyword>
<keyword evidence="1" id="KW-0224">Dipeptidase</keyword>
<reference evidence="2 3" key="1">
    <citation type="submission" date="2019-08" db="EMBL/GenBank/DDBJ databases">
        <title>Hyperibacter terrae gen. nov., sp. nov. and Hyperibacter viscosus sp. nov., two new members in the family Rhodospirillaceae isolated from the rhizosphere of Hypericum perforatum.</title>
        <authorList>
            <person name="Noviana Z."/>
        </authorList>
    </citation>
    <scope>NUCLEOTIDE SEQUENCE [LARGE SCALE GENOMIC DNA]</scope>
    <source>
        <strain evidence="2 3">R5913</strain>
    </source>
</reference>
<organism evidence="2 3">
    <name type="scientific">Hypericibacter terrae</name>
    <dbReference type="NCBI Taxonomy" id="2602015"/>
    <lineage>
        <taxon>Bacteria</taxon>
        <taxon>Pseudomonadati</taxon>
        <taxon>Pseudomonadota</taxon>
        <taxon>Alphaproteobacteria</taxon>
        <taxon>Rhodospirillales</taxon>
        <taxon>Dongiaceae</taxon>
        <taxon>Hypericibacter</taxon>
    </lineage>
</organism>
<dbReference type="PANTHER" id="PTHR12994:SF17">
    <property type="entry name" value="LD30995P"/>
    <property type="match status" value="1"/>
</dbReference>
<protein>
    <recommendedName>
        <fullName evidence="1">Dipeptidase</fullName>
        <ecNumber evidence="1">3.4.-.-</ecNumber>
    </recommendedName>
</protein>
<dbReference type="PANTHER" id="PTHR12994">
    <property type="entry name" value="SECERNIN"/>
    <property type="match status" value="1"/>
</dbReference>
<dbReference type="EMBL" id="CP042906">
    <property type="protein sequence ID" value="QEX15554.1"/>
    <property type="molecule type" value="Genomic_DNA"/>
</dbReference>
<gene>
    <name evidence="2" type="ORF">FRZ44_08390</name>
</gene>
<keyword evidence="1" id="KW-0645">Protease</keyword>
<dbReference type="GO" id="GO:0070004">
    <property type="term" value="F:cysteine-type exopeptidase activity"/>
    <property type="evidence" value="ECO:0007669"/>
    <property type="project" value="InterPro"/>
</dbReference>
<name>A0A5J6MDN6_9PROT</name>
<dbReference type="GO" id="GO:0006508">
    <property type="term" value="P:proteolysis"/>
    <property type="evidence" value="ECO:0007669"/>
    <property type="project" value="UniProtKB-KW"/>
</dbReference>
<dbReference type="Pfam" id="PF03577">
    <property type="entry name" value="Peptidase_C69"/>
    <property type="match status" value="1"/>
</dbReference>
<evidence type="ECO:0000313" key="2">
    <source>
        <dbReference type="EMBL" id="QEX15554.1"/>
    </source>
</evidence>
<evidence type="ECO:0000313" key="3">
    <source>
        <dbReference type="Proteomes" id="UP000326202"/>
    </source>
</evidence>
<dbReference type="GO" id="GO:0016805">
    <property type="term" value="F:dipeptidase activity"/>
    <property type="evidence" value="ECO:0007669"/>
    <property type="project" value="UniProtKB-KW"/>
</dbReference>
<dbReference type="EC" id="3.4.-.-" evidence="1"/>
<dbReference type="AlphaFoldDB" id="A0A5J6MDN6"/>
<comment type="catalytic activity">
    <reaction evidence="1">
        <text>an L-aminoacyl-L-amino acid + H2O = 2 an L-alpha-amino acid</text>
        <dbReference type="Rhea" id="RHEA:48940"/>
        <dbReference type="ChEBI" id="CHEBI:15377"/>
        <dbReference type="ChEBI" id="CHEBI:59869"/>
        <dbReference type="ChEBI" id="CHEBI:77460"/>
    </reaction>
</comment>
<keyword evidence="1" id="KW-0378">Hydrolase</keyword>
<dbReference type="RefSeq" id="WP_151175995.1">
    <property type="nucleotide sequence ID" value="NZ_CP042906.1"/>
</dbReference>
<evidence type="ECO:0000256" key="1">
    <source>
        <dbReference type="RuleBase" id="RU364089"/>
    </source>
</evidence>
<dbReference type="Gene3D" id="3.60.60.10">
    <property type="entry name" value="Penicillin V Acylase, Chain A"/>
    <property type="match status" value="1"/>
</dbReference>
<dbReference type="InterPro" id="IPR005322">
    <property type="entry name" value="Peptidase_C69"/>
</dbReference>